<organism evidence="7 8">
    <name type="scientific">Funneliformis mosseae</name>
    <name type="common">Endomycorrhizal fungus</name>
    <name type="synonym">Glomus mosseae</name>
    <dbReference type="NCBI Taxonomy" id="27381"/>
    <lineage>
        <taxon>Eukaryota</taxon>
        <taxon>Fungi</taxon>
        <taxon>Fungi incertae sedis</taxon>
        <taxon>Mucoromycota</taxon>
        <taxon>Glomeromycotina</taxon>
        <taxon>Glomeromycetes</taxon>
        <taxon>Glomerales</taxon>
        <taxon>Glomeraceae</taxon>
        <taxon>Funneliformis</taxon>
    </lineage>
</organism>
<feature type="compositionally biased region" description="Polar residues" evidence="5">
    <location>
        <begin position="99"/>
        <end position="115"/>
    </location>
</feature>
<evidence type="ECO:0000256" key="5">
    <source>
        <dbReference type="SAM" id="MobiDB-lite"/>
    </source>
</evidence>
<feature type="compositionally biased region" description="Basic and acidic residues" evidence="5">
    <location>
        <begin position="179"/>
        <end position="188"/>
    </location>
</feature>
<keyword evidence="2" id="KW-0863">Zinc-finger</keyword>
<feature type="region of interest" description="Disordered" evidence="5">
    <location>
        <begin position="619"/>
        <end position="648"/>
    </location>
</feature>
<accession>A0A9N9FHW9</accession>
<keyword evidence="3" id="KW-0862">Zinc</keyword>
<dbReference type="GO" id="GO:0070210">
    <property type="term" value="C:Rpd3L-Expanded complex"/>
    <property type="evidence" value="ECO:0007669"/>
    <property type="project" value="TreeGrafter"/>
</dbReference>
<dbReference type="InterPro" id="IPR001214">
    <property type="entry name" value="SET_dom"/>
</dbReference>
<dbReference type="SMART" id="SM00249">
    <property type="entry name" value="PHD"/>
    <property type="match status" value="1"/>
</dbReference>
<evidence type="ECO:0000256" key="3">
    <source>
        <dbReference type="ARBA" id="ARBA00022833"/>
    </source>
</evidence>
<feature type="region of interest" description="Disordered" evidence="5">
    <location>
        <begin position="1249"/>
        <end position="1317"/>
    </location>
</feature>
<feature type="compositionally biased region" description="Polar residues" evidence="5">
    <location>
        <begin position="901"/>
        <end position="913"/>
    </location>
</feature>
<feature type="region of interest" description="Disordered" evidence="5">
    <location>
        <begin position="1054"/>
        <end position="1216"/>
    </location>
</feature>
<dbReference type="Proteomes" id="UP000789375">
    <property type="component" value="Unassembled WGS sequence"/>
</dbReference>
<dbReference type="Gene3D" id="3.30.40.10">
    <property type="entry name" value="Zinc/RING finger domain, C3HC4 (zinc finger)"/>
    <property type="match status" value="1"/>
</dbReference>
<dbReference type="SUPFAM" id="SSF82199">
    <property type="entry name" value="SET domain"/>
    <property type="match status" value="1"/>
</dbReference>
<dbReference type="PANTHER" id="PTHR46462:SF3">
    <property type="entry name" value="UPSET, ISOFORM A"/>
    <property type="match status" value="1"/>
</dbReference>
<feature type="compositionally biased region" description="Low complexity" evidence="5">
    <location>
        <begin position="1197"/>
        <end position="1208"/>
    </location>
</feature>
<feature type="compositionally biased region" description="Polar residues" evidence="5">
    <location>
        <begin position="1086"/>
        <end position="1112"/>
    </location>
</feature>
<dbReference type="PANTHER" id="PTHR46462">
    <property type="entry name" value="UPSET, ISOFORM A"/>
    <property type="match status" value="1"/>
</dbReference>
<gene>
    <name evidence="7" type="ORF">FMOSSE_LOCUS5808</name>
</gene>
<feature type="compositionally biased region" description="Polar residues" evidence="5">
    <location>
        <begin position="190"/>
        <end position="199"/>
    </location>
</feature>
<dbReference type="SUPFAM" id="SSF57903">
    <property type="entry name" value="FYVE/PHD zinc finger"/>
    <property type="match status" value="1"/>
</dbReference>
<evidence type="ECO:0000256" key="2">
    <source>
        <dbReference type="ARBA" id="ARBA00022771"/>
    </source>
</evidence>
<feature type="region of interest" description="Disordered" evidence="5">
    <location>
        <begin position="893"/>
        <end position="930"/>
    </location>
</feature>
<keyword evidence="8" id="KW-1185">Reference proteome</keyword>
<feature type="region of interest" description="Disordered" evidence="5">
    <location>
        <begin position="77"/>
        <end position="132"/>
    </location>
</feature>
<name>A0A9N9FHW9_FUNMO</name>
<feature type="region of interest" description="Disordered" evidence="5">
    <location>
        <begin position="1223"/>
        <end position="1242"/>
    </location>
</feature>
<proteinExistence type="predicted"/>
<feature type="compositionally biased region" description="Polar residues" evidence="5">
    <location>
        <begin position="854"/>
        <end position="871"/>
    </location>
</feature>
<dbReference type="PROSITE" id="PS01359">
    <property type="entry name" value="ZF_PHD_1"/>
    <property type="match status" value="1"/>
</dbReference>
<dbReference type="GO" id="GO:0008270">
    <property type="term" value="F:zinc ion binding"/>
    <property type="evidence" value="ECO:0007669"/>
    <property type="project" value="UniProtKB-KW"/>
</dbReference>
<dbReference type="InterPro" id="IPR013083">
    <property type="entry name" value="Znf_RING/FYVE/PHD"/>
</dbReference>
<feature type="compositionally biased region" description="Polar residues" evidence="5">
    <location>
        <begin position="1148"/>
        <end position="1163"/>
    </location>
</feature>
<feature type="region of interest" description="Disordered" evidence="5">
    <location>
        <begin position="459"/>
        <end position="604"/>
    </location>
</feature>
<reference evidence="7" key="1">
    <citation type="submission" date="2021-06" db="EMBL/GenBank/DDBJ databases">
        <authorList>
            <person name="Kallberg Y."/>
            <person name="Tangrot J."/>
            <person name="Rosling A."/>
        </authorList>
    </citation>
    <scope>NUCLEOTIDE SEQUENCE</scope>
    <source>
        <strain evidence="7">87-6 pot B 2015</strain>
    </source>
</reference>
<dbReference type="SMART" id="SM00317">
    <property type="entry name" value="SET"/>
    <property type="match status" value="1"/>
</dbReference>
<sequence>MTSERGIDSEDPEILDNLEDTEEIKCICDNSDDDGYTIQCDYCFTWQHVGCMRVDPKVEDYKCHICSNRKVEKLLKDGKKSRKYQKGRRESESGIYPLSASQMDESSTTGIPNTKSRNKSDPPFIAKDRQSSSYSKDYETIDKNVIASKAVEELFPKIYSQYQAQHRKRSMSLSSSSKIDNENIRDDNQESSSVRSMSPSLEIGNPCRMEKESLARPLMKTIVKQISQSRSKMLKKHLNCYGLFAETNISTGRFIVEFKGEVCFKSDYKAYESNQYSLLGVTQPFVLFYPVLNLCVDARRFGTEARFIRRSCHPNSESRTIVVPGGDDQQVHLGIFAKSEILKGREITIGWDWESNHIVDILMQDSNFENEDYENIIANKRDEIGKIATAILRLTECACENKDDCIIYKMQSEGKILSKSRKKKIAMNVEEMLNEGEKESSPVNDDDYEEDTDILVASGNAQKKRDNVGLMRKANRKAKPSVEKLNELSLNGNNKNSLEENEVSGQIIRKEKKKSKEIDTIAKSDNIAQSSQKSKGKSVNRIREEPSGNIKRKSLSSRKTEKSTGNKHSRSSSMSKTGISKRRLQHSDDEEQHSDSSLSSSLTNSEMSIDDDLNVSIIQVNPPDRNNLDTNNSNEPTKDSSNEDQLPENSIETTGICDISQSKTILPRPLPPAISGIPFKDYLIQMHEWKKAVETASTSALAGNYNNTSLPTIHESNVETTSECVELENSKSNGSKNHSNEIEMDLFTDKDEIDQDEGLVPLSTPIIPAKRMAVSPSPTPINQNGTNLYIESGSDVKGKRQKIEEFQPTKGKGRDEKEQSVKSSQDIMTIILDNSDNVESTTIIAPGDLKKQVMDSSTSNNNEGSKSSTSMPKKVTLDEYRSQIAITASLNKESCEKKSTTADSKPSVSSATENENNDNKLIDNNDTCSTKEGVKVPVKTKLPCQDKNKLAESSNDNSVDILKKSIEQVPSNTIEEPKQKSNVIENKPMNEQTKSEEVMNLTVNVSPKSPKIFNMAIDDNNTASQSSMINDGYFPEVDLPFDFPTATLDTSKDIEYGRHTNSSHSDGSYEEIRGRHSPSYKDYSPAKSSGNYNPSFNNLPLGDNSIQTSPRTMSPPRAPRFSGGRGNRMPYRSISMSPGDRRYHGGYYNSSASLSATPRQGAQSSMMSSPLSSPYDPANPDGQSANISNERDPALDNNVIGNNSGSGITMEPKTRDYARLSGDRDWRERDRDDGRKDWNNKRSDHYRDREYTSYPMMATRRPSSGPHQDRYMIGSVPTGPAAGPNHSPSNISKNNDPSSSSNNSSQRFVDDHRRNRR</sequence>
<feature type="compositionally biased region" description="Low complexity" evidence="5">
    <location>
        <begin position="1287"/>
        <end position="1305"/>
    </location>
</feature>
<keyword evidence="1" id="KW-0479">Metal-binding</keyword>
<dbReference type="GO" id="GO:0034967">
    <property type="term" value="C:Set3 complex"/>
    <property type="evidence" value="ECO:0007669"/>
    <property type="project" value="TreeGrafter"/>
</dbReference>
<evidence type="ECO:0000256" key="1">
    <source>
        <dbReference type="ARBA" id="ARBA00022723"/>
    </source>
</evidence>
<evidence type="ECO:0000313" key="8">
    <source>
        <dbReference type="Proteomes" id="UP000789375"/>
    </source>
</evidence>
<comment type="caution">
    <text evidence="7">The sequence shown here is derived from an EMBL/GenBank/DDBJ whole genome shotgun (WGS) entry which is preliminary data.</text>
</comment>
<evidence type="ECO:0000313" key="7">
    <source>
        <dbReference type="EMBL" id="CAG8537359.1"/>
    </source>
</evidence>
<keyword evidence="4" id="KW-0156">Chromatin regulator</keyword>
<dbReference type="InterPro" id="IPR019786">
    <property type="entry name" value="Zinc_finger_PHD-type_CS"/>
</dbReference>
<dbReference type="InterPro" id="IPR046341">
    <property type="entry name" value="SET_dom_sf"/>
</dbReference>
<dbReference type="EMBL" id="CAJVPP010001152">
    <property type="protein sequence ID" value="CAG8537359.1"/>
    <property type="molecule type" value="Genomic_DNA"/>
</dbReference>
<feature type="domain" description="SET" evidence="6">
    <location>
        <begin position="224"/>
        <end position="352"/>
    </location>
</feature>
<dbReference type="Gene3D" id="2.170.270.10">
    <property type="entry name" value="SET domain"/>
    <property type="match status" value="1"/>
</dbReference>
<dbReference type="InterPro" id="IPR001965">
    <property type="entry name" value="Znf_PHD"/>
</dbReference>
<evidence type="ECO:0000256" key="4">
    <source>
        <dbReference type="ARBA" id="ARBA00022853"/>
    </source>
</evidence>
<dbReference type="GO" id="GO:0006355">
    <property type="term" value="P:regulation of DNA-templated transcription"/>
    <property type="evidence" value="ECO:0007669"/>
    <property type="project" value="TreeGrafter"/>
</dbReference>
<feature type="compositionally biased region" description="Low complexity" evidence="5">
    <location>
        <begin position="1164"/>
        <end position="1174"/>
    </location>
</feature>
<evidence type="ECO:0000259" key="6">
    <source>
        <dbReference type="PROSITE" id="PS50280"/>
    </source>
</evidence>
<dbReference type="InterPro" id="IPR011011">
    <property type="entry name" value="Znf_FYVE_PHD"/>
</dbReference>
<feature type="region of interest" description="Disordered" evidence="5">
    <location>
        <begin position="843"/>
        <end position="875"/>
    </location>
</feature>
<dbReference type="GO" id="GO:0006325">
    <property type="term" value="P:chromatin organization"/>
    <property type="evidence" value="ECO:0007669"/>
    <property type="project" value="UniProtKB-KW"/>
</dbReference>
<feature type="region of interest" description="Disordered" evidence="5">
    <location>
        <begin position="793"/>
        <end position="822"/>
    </location>
</feature>
<dbReference type="PROSITE" id="PS50280">
    <property type="entry name" value="SET"/>
    <property type="match status" value="1"/>
</dbReference>
<protein>
    <submittedName>
        <fullName evidence="7">10611_t:CDS:1</fullName>
    </submittedName>
</protein>
<dbReference type="Pfam" id="PF20826">
    <property type="entry name" value="PHD_5"/>
    <property type="match status" value="1"/>
</dbReference>
<feature type="compositionally biased region" description="Basic and acidic residues" evidence="5">
    <location>
        <begin position="794"/>
        <end position="820"/>
    </location>
</feature>
<dbReference type="Pfam" id="PF00856">
    <property type="entry name" value="SET"/>
    <property type="match status" value="1"/>
</dbReference>
<feature type="region of interest" description="Disordered" evidence="5">
    <location>
        <begin position="166"/>
        <end position="202"/>
    </location>
</feature>
<feature type="compositionally biased region" description="Basic and acidic residues" evidence="5">
    <location>
        <begin position="1308"/>
        <end position="1317"/>
    </location>
</feature>